<organism evidence="2 3">
    <name type="scientific">Candidatus Lokiarchaeum ossiferum</name>
    <dbReference type="NCBI Taxonomy" id="2951803"/>
    <lineage>
        <taxon>Archaea</taxon>
        <taxon>Promethearchaeati</taxon>
        <taxon>Promethearchaeota</taxon>
        <taxon>Promethearchaeia</taxon>
        <taxon>Promethearchaeales</taxon>
        <taxon>Promethearchaeaceae</taxon>
        <taxon>Candidatus Lokiarchaeum</taxon>
    </lineage>
</organism>
<dbReference type="PANTHER" id="PTHR47183:SF2">
    <property type="entry name" value="GLUCOSE-1-PHOSPHATE CYTIDYLYLTRANSFERASE-RELATED"/>
    <property type="match status" value="1"/>
</dbReference>
<evidence type="ECO:0000313" key="2">
    <source>
        <dbReference type="EMBL" id="UYP48046.1"/>
    </source>
</evidence>
<feature type="domain" description="Nucleotidyl transferase" evidence="1">
    <location>
        <begin position="3"/>
        <end position="244"/>
    </location>
</feature>
<proteinExistence type="predicted"/>
<dbReference type="Pfam" id="PF00483">
    <property type="entry name" value="NTP_transferase"/>
    <property type="match status" value="1"/>
</dbReference>
<keyword evidence="3" id="KW-1185">Reference proteome</keyword>
<protein>
    <submittedName>
        <fullName evidence="2">Bifunctional protein GlmU</fullName>
    </submittedName>
</protein>
<dbReference type="Proteomes" id="UP001208689">
    <property type="component" value="Chromosome"/>
</dbReference>
<dbReference type="EMBL" id="CP104013">
    <property type="protein sequence ID" value="UYP48046.1"/>
    <property type="molecule type" value="Genomic_DNA"/>
</dbReference>
<dbReference type="InterPro" id="IPR005835">
    <property type="entry name" value="NTP_transferase_dom"/>
</dbReference>
<evidence type="ECO:0000313" key="3">
    <source>
        <dbReference type="Proteomes" id="UP001208689"/>
    </source>
</evidence>
<name>A0ABY6HZN9_9ARCH</name>
<accession>A0ABY6HZN9</accession>
<evidence type="ECO:0000259" key="1">
    <source>
        <dbReference type="Pfam" id="PF00483"/>
    </source>
</evidence>
<dbReference type="PANTHER" id="PTHR47183">
    <property type="entry name" value="GLUCOSE-1-PHOSPHATE CYTIDYLYLTRANSFERASE-RELATED"/>
    <property type="match status" value="1"/>
</dbReference>
<sequence length="256" mass="30151">MKCVIFCGGKGTRLREETKFIPKPLVEVGGRPILWHIMKIYSSYGINDFILPLGYKGDMIIRYFMEYQWRNSDVTLNLKSNHIKIENNDEIEGWNITFVDTGMESKTALRLHKVKKYLEGEDNFCLTYGDGVANVNIKNLVDYHLKHNKIVSITGLHPRSKYGLMLKDEDNIITKFEEKPILKESVNGGFMVINKRIFNYITDENLMLVESVLPKLAKESEIKVYNFDGFWHCMDTYRDYEDLNRMWNDKPLWKIW</sequence>
<dbReference type="SUPFAM" id="SSF53448">
    <property type="entry name" value="Nucleotide-diphospho-sugar transferases"/>
    <property type="match status" value="1"/>
</dbReference>
<gene>
    <name evidence="2" type="ORF">NEF87_004331</name>
</gene>
<dbReference type="Gene3D" id="3.90.550.10">
    <property type="entry name" value="Spore Coat Polysaccharide Biosynthesis Protein SpsA, Chain A"/>
    <property type="match status" value="1"/>
</dbReference>
<dbReference type="InterPro" id="IPR029044">
    <property type="entry name" value="Nucleotide-diphossugar_trans"/>
</dbReference>
<reference evidence="2" key="1">
    <citation type="submission" date="2022-09" db="EMBL/GenBank/DDBJ databases">
        <title>Actin cytoskeleton and complex cell architecture in an #Asgard archaeon.</title>
        <authorList>
            <person name="Ponce Toledo R.I."/>
            <person name="Schleper C."/>
            <person name="Rodrigues Oliveira T."/>
            <person name="Wollweber F."/>
            <person name="Xu J."/>
            <person name="Rittmann S."/>
            <person name="Klingl A."/>
            <person name="Pilhofer M."/>
        </authorList>
    </citation>
    <scope>NUCLEOTIDE SEQUENCE</scope>
    <source>
        <strain evidence="2">B-35</strain>
    </source>
</reference>
<dbReference type="InterPro" id="IPR013446">
    <property type="entry name" value="G1P_cyt_trans-like"/>
</dbReference>